<organism evidence="3 4">
    <name type="scientific">Sphingomonas kaistensis</name>
    <dbReference type="NCBI Taxonomy" id="298708"/>
    <lineage>
        <taxon>Bacteria</taxon>
        <taxon>Pseudomonadati</taxon>
        <taxon>Pseudomonadota</taxon>
        <taxon>Alphaproteobacteria</taxon>
        <taxon>Sphingomonadales</taxon>
        <taxon>Sphingomonadaceae</taxon>
        <taxon>Sphingomonas</taxon>
    </lineage>
</organism>
<protein>
    <submittedName>
        <fullName evidence="3">M24 family metallopeptidase</fullName>
    </submittedName>
</protein>
<accession>A0ABZ2FZM6</accession>
<dbReference type="SUPFAM" id="SSF55920">
    <property type="entry name" value="Creatinase/aminopeptidase"/>
    <property type="match status" value="1"/>
</dbReference>
<feature type="signal peptide" evidence="1">
    <location>
        <begin position="1"/>
        <end position="22"/>
    </location>
</feature>
<feature type="chain" id="PRO_5046724322" evidence="1">
    <location>
        <begin position="23"/>
        <end position="438"/>
    </location>
</feature>
<proteinExistence type="predicted"/>
<evidence type="ECO:0000313" key="4">
    <source>
        <dbReference type="Proteomes" id="UP001382935"/>
    </source>
</evidence>
<dbReference type="InterPro" id="IPR000994">
    <property type="entry name" value="Pept_M24"/>
</dbReference>
<dbReference type="EMBL" id="CP145607">
    <property type="protein sequence ID" value="WWM70296.1"/>
    <property type="molecule type" value="Genomic_DNA"/>
</dbReference>
<evidence type="ECO:0000256" key="1">
    <source>
        <dbReference type="SAM" id="SignalP"/>
    </source>
</evidence>
<feature type="domain" description="Peptidase M24" evidence="2">
    <location>
        <begin position="204"/>
        <end position="401"/>
    </location>
</feature>
<dbReference type="Proteomes" id="UP001382935">
    <property type="component" value="Chromosome"/>
</dbReference>
<dbReference type="RefSeq" id="WP_338502949.1">
    <property type="nucleotide sequence ID" value="NZ_CP145607.1"/>
</dbReference>
<reference evidence="3 4" key="1">
    <citation type="submission" date="2024-02" db="EMBL/GenBank/DDBJ databases">
        <title>Full genome sequence of Sphingomonas kaistensis.</title>
        <authorList>
            <person name="Poletto B.L."/>
            <person name="Silva G."/>
            <person name="Galante D."/>
            <person name="Campos K.R."/>
            <person name="Santos M.B.N."/>
            <person name="Sacchi C.T."/>
        </authorList>
    </citation>
    <scope>NUCLEOTIDE SEQUENCE [LARGE SCALE GENOMIC DNA]</scope>
    <source>
        <strain evidence="3 4">MA4R</strain>
    </source>
</reference>
<dbReference type="InterPro" id="IPR036005">
    <property type="entry name" value="Creatinase/aminopeptidase-like"/>
</dbReference>
<gene>
    <name evidence="3" type="ORF">V6R86_06295</name>
</gene>
<keyword evidence="1" id="KW-0732">Signal</keyword>
<sequence>MSGILRIAALLLLGLSAAPLTAQPTVLPLREQAALHDKLLADRLDRVVPALMREQGIDMWVLIAREYVEDPVLATMLDAESFHARRRTILVFVDPGPGKPVERLTVSRYGLGGLFQPAWNPDAEPDQWKALAQLIAARDPKRIAINTSALSQFADGLTLSQYQGLTAALDPTYRSRLVPTDALAVGWLETRTPAEMQVYPQLLQITHAIIAEALSDKVITPGKTTANDVRWWMREKVSSLGLTVWFHPSLSIFRAGQTAALQEDEIIREGDMLWTDFGITYLGLNSDVQQLGYVLKSGETDAPKGLRDGLAAANRVQDTLTSSFKTGLTGNQILAAARAKAIAQGLKPSIYSHPIGFHGHGAGSSIGFWDNQAADPRGEHPLRPNTAWSIELNARAAVPEWNGQEIDFRQEENAFFDGKTVRYLDVRQTRFHLIAPRR</sequence>
<keyword evidence="4" id="KW-1185">Reference proteome</keyword>
<dbReference type="Pfam" id="PF00557">
    <property type="entry name" value="Peptidase_M24"/>
    <property type="match status" value="1"/>
</dbReference>
<dbReference type="Gene3D" id="3.90.230.10">
    <property type="entry name" value="Creatinase/methionine aminopeptidase superfamily"/>
    <property type="match status" value="1"/>
</dbReference>
<evidence type="ECO:0000259" key="2">
    <source>
        <dbReference type="Pfam" id="PF00557"/>
    </source>
</evidence>
<evidence type="ECO:0000313" key="3">
    <source>
        <dbReference type="EMBL" id="WWM70296.1"/>
    </source>
</evidence>
<name>A0ABZ2FZM6_9SPHN</name>